<dbReference type="AlphaFoldDB" id="A0AAU8JMW5"/>
<protein>
    <submittedName>
        <fullName evidence="1">Uncharacterized protein</fullName>
    </submittedName>
</protein>
<reference evidence="1" key="1">
    <citation type="submission" date="2024-07" db="EMBL/GenBank/DDBJ databases">
        <authorList>
            <person name="Kim Y.J."/>
            <person name="Jeong J.Y."/>
        </authorList>
    </citation>
    <scope>NUCLEOTIDE SEQUENCE</scope>
    <source>
        <strain evidence="1">GIHE-MW2</strain>
    </source>
</reference>
<dbReference type="RefSeq" id="WP_354636228.1">
    <property type="nucleotide sequence ID" value="NZ_CP159837.1"/>
</dbReference>
<organism evidence="1">
    <name type="scientific">Planktothricoides raciborskii GIHE-MW2</name>
    <dbReference type="NCBI Taxonomy" id="2792601"/>
    <lineage>
        <taxon>Bacteria</taxon>
        <taxon>Bacillati</taxon>
        <taxon>Cyanobacteriota</taxon>
        <taxon>Cyanophyceae</taxon>
        <taxon>Oscillatoriophycideae</taxon>
        <taxon>Oscillatoriales</taxon>
        <taxon>Oscillatoriaceae</taxon>
        <taxon>Planktothricoides</taxon>
    </lineage>
</organism>
<gene>
    <name evidence="1" type="ORF">ABWT76_002581</name>
</gene>
<sequence>MSQEIQFYTIKIYSDMFLSEFDGETIPFSSENLYESFKKLFQGTETKAQEYVEKYFNNVELDYLSIYLLELEKIDQKLDHKYQYIFDKNNNSMSFINESLWSSLETIIFDKTKNCFSNDNKSKSLKDNVKISQDYKKLLDLFQKRILFMAIF</sequence>
<evidence type="ECO:0000313" key="1">
    <source>
        <dbReference type="EMBL" id="XCM39637.1"/>
    </source>
</evidence>
<proteinExistence type="predicted"/>
<dbReference type="EMBL" id="CP159837">
    <property type="protein sequence ID" value="XCM39637.1"/>
    <property type="molecule type" value="Genomic_DNA"/>
</dbReference>
<accession>A0AAU8JMW5</accession>
<name>A0AAU8JMW5_9CYAN</name>